<keyword evidence="1" id="KW-1133">Transmembrane helix</keyword>
<dbReference type="InterPro" id="IPR025196">
    <property type="entry name" value="DUF4126"/>
</dbReference>
<keyword evidence="4" id="KW-1185">Reference proteome</keyword>
<evidence type="ECO:0000256" key="1">
    <source>
        <dbReference type="SAM" id="Phobius"/>
    </source>
</evidence>
<comment type="caution">
    <text evidence="3">The sequence shown here is derived from an EMBL/GenBank/DDBJ whole genome shotgun (WGS) entry which is preliminary data.</text>
</comment>
<proteinExistence type="predicted"/>
<dbReference type="Pfam" id="PF13548">
    <property type="entry name" value="DUF4126"/>
    <property type="match status" value="1"/>
</dbReference>
<dbReference type="EMBL" id="JAOVZO020000018">
    <property type="protein sequence ID" value="MDC8014365.1"/>
    <property type="molecule type" value="Genomic_DNA"/>
</dbReference>
<dbReference type="Proteomes" id="UP001139971">
    <property type="component" value="Unassembled WGS sequence"/>
</dbReference>
<feature type="domain" description="DUF4126" evidence="2">
    <location>
        <begin position="8"/>
        <end position="179"/>
    </location>
</feature>
<feature type="transmembrane region" description="Helical" evidence="1">
    <location>
        <begin position="160"/>
        <end position="181"/>
    </location>
</feature>
<evidence type="ECO:0000313" key="4">
    <source>
        <dbReference type="Proteomes" id="UP001139971"/>
    </source>
</evidence>
<accession>A0A9X3YNA7</accession>
<keyword evidence="1" id="KW-0472">Membrane</keyword>
<organism evidence="3 4">
    <name type="scientific">Tahibacter soli</name>
    <dbReference type="NCBI Taxonomy" id="2983605"/>
    <lineage>
        <taxon>Bacteria</taxon>
        <taxon>Pseudomonadati</taxon>
        <taxon>Pseudomonadota</taxon>
        <taxon>Gammaproteobacteria</taxon>
        <taxon>Lysobacterales</taxon>
        <taxon>Rhodanobacteraceae</taxon>
        <taxon>Tahibacter</taxon>
    </lineage>
</organism>
<dbReference type="RefSeq" id="WP_263542000.1">
    <property type="nucleotide sequence ID" value="NZ_JAOVZO020000018.1"/>
</dbReference>
<dbReference type="AlphaFoldDB" id="A0A9X3YNA7"/>
<gene>
    <name evidence="3" type="ORF">OD750_017600</name>
</gene>
<keyword evidence="1" id="KW-0812">Transmembrane</keyword>
<evidence type="ECO:0000259" key="2">
    <source>
        <dbReference type="Pfam" id="PF13548"/>
    </source>
</evidence>
<protein>
    <submittedName>
        <fullName evidence="3">DUF4126 domain-containing protein</fullName>
    </submittedName>
</protein>
<evidence type="ECO:0000313" key="3">
    <source>
        <dbReference type="EMBL" id="MDC8014365.1"/>
    </source>
</evidence>
<sequence length="205" mass="21930">MESLQQMALAAGLAWASGIRLYAAVFIAGLLGRFDWVTLPAGLAMLEHDWVLVASGVMMVGEFVADKVPAFDSVWDALHTFIRIPAGILLSWGVFSGASPEQQFAAALVGGAITSGTHLAKAGTRALINTSPEPFSNWGASLTEDITLVGGLYLIWQHPLIFLALLALFLAAVAWLLPKLWRALRSLARRISGAAQRNPAQRNPA</sequence>
<name>A0A9X3YNA7_9GAMM</name>
<reference evidence="3" key="1">
    <citation type="submission" date="2023-02" db="EMBL/GenBank/DDBJ databases">
        <title>Tahibacter soli sp. nov. isolated from soil.</title>
        <authorList>
            <person name="Baek J.H."/>
            <person name="Lee J.K."/>
            <person name="Choi D.G."/>
            <person name="Jeon C.O."/>
        </authorList>
    </citation>
    <scope>NUCLEOTIDE SEQUENCE</scope>
    <source>
        <strain evidence="3">BL</strain>
    </source>
</reference>